<evidence type="ECO:0000256" key="3">
    <source>
        <dbReference type="ARBA" id="ARBA00022553"/>
    </source>
</evidence>
<keyword evidence="3 5" id="KW-0597">Phosphoprotein</keyword>
<dbReference type="InterPro" id="IPR001638">
    <property type="entry name" value="Solute-binding_3/MltF_N"/>
</dbReference>
<reference evidence="10 11" key="1">
    <citation type="submission" date="2016-10" db="EMBL/GenBank/DDBJ databases">
        <authorList>
            <person name="Varghese N."/>
            <person name="Submissions S."/>
        </authorList>
    </citation>
    <scope>NUCLEOTIDE SEQUENCE [LARGE SCALE GENOMIC DNA]</scope>
    <source>
        <strain evidence="10 11">YR512</strain>
    </source>
</reference>
<dbReference type="CDD" id="cd17546">
    <property type="entry name" value="REC_hyHK_CKI1_RcsC-like"/>
    <property type="match status" value="1"/>
</dbReference>
<dbReference type="SUPFAM" id="SSF53850">
    <property type="entry name" value="Periplasmic binding protein-like II"/>
    <property type="match status" value="2"/>
</dbReference>
<organism evidence="10 11">
    <name type="scientific">Candidatus Pantoea symbiotica</name>
    <dbReference type="NCBI Taxonomy" id="1884370"/>
    <lineage>
        <taxon>Bacteria</taxon>
        <taxon>Pseudomonadati</taxon>
        <taxon>Pseudomonadota</taxon>
        <taxon>Gammaproteobacteria</taxon>
        <taxon>Enterobacterales</taxon>
        <taxon>Erwiniaceae</taxon>
        <taxon>Pantoea</taxon>
    </lineage>
</organism>
<dbReference type="Pfam" id="PF00497">
    <property type="entry name" value="SBP_bac_3"/>
    <property type="match status" value="1"/>
</dbReference>
<keyword evidence="7" id="KW-1133">Transmembrane helix</keyword>
<evidence type="ECO:0000313" key="11">
    <source>
        <dbReference type="Proteomes" id="UP000198841"/>
    </source>
</evidence>
<gene>
    <name evidence="10" type="ORF">SAMN05518863_11723</name>
</gene>
<keyword evidence="7" id="KW-0472">Membrane</keyword>
<evidence type="ECO:0000259" key="8">
    <source>
        <dbReference type="PROSITE" id="PS50109"/>
    </source>
</evidence>
<keyword evidence="4" id="KW-0902">Two-component regulatory system</keyword>
<feature type="transmembrane region" description="Helical" evidence="7">
    <location>
        <begin position="550"/>
        <end position="570"/>
    </location>
</feature>
<feature type="coiled-coil region" evidence="6">
    <location>
        <begin position="576"/>
        <end position="606"/>
    </location>
</feature>
<evidence type="ECO:0000256" key="5">
    <source>
        <dbReference type="PROSITE-ProRule" id="PRU00169"/>
    </source>
</evidence>
<keyword evidence="6" id="KW-0175">Coiled coil</keyword>
<evidence type="ECO:0000256" key="1">
    <source>
        <dbReference type="ARBA" id="ARBA00000085"/>
    </source>
</evidence>
<dbReference type="SUPFAM" id="SSF55874">
    <property type="entry name" value="ATPase domain of HSP90 chaperone/DNA topoisomerase II/histidine kinase"/>
    <property type="match status" value="1"/>
</dbReference>
<dbReference type="Gene3D" id="1.10.287.130">
    <property type="match status" value="1"/>
</dbReference>
<keyword evidence="10" id="KW-0418">Kinase</keyword>
<dbReference type="Gene3D" id="3.40.50.2300">
    <property type="match status" value="1"/>
</dbReference>
<accession>A0A1I4EGH7</accession>
<comment type="caution">
    <text evidence="10">The sequence shown here is derived from an EMBL/GenBank/DDBJ whole genome shotgun (WGS) entry which is preliminary data.</text>
</comment>
<dbReference type="CDD" id="cd00082">
    <property type="entry name" value="HisKA"/>
    <property type="match status" value="1"/>
</dbReference>
<dbReference type="SMART" id="SM00448">
    <property type="entry name" value="REC"/>
    <property type="match status" value="1"/>
</dbReference>
<dbReference type="SUPFAM" id="SSF47384">
    <property type="entry name" value="Homodimeric domain of signal transducing histidine kinase"/>
    <property type="match status" value="1"/>
</dbReference>
<keyword evidence="10" id="KW-0808">Transferase</keyword>
<dbReference type="GO" id="GO:0016301">
    <property type="term" value="F:kinase activity"/>
    <property type="evidence" value="ECO:0007669"/>
    <property type="project" value="UniProtKB-KW"/>
</dbReference>
<evidence type="ECO:0000256" key="2">
    <source>
        <dbReference type="ARBA" id="ARBA00012438"/>
    </source>
</evidence>
<protein>
    <recommendedName>
        <fullName evidence="2">histidine kinase</fullName>
        <ecNumber evidence="2">2.7.13.3</ecNumber>
    </recommendedName>
</protein>
<dbReference type="InterPro" id="IPR036097">
    <property type="entry name" value="HisK_dim/P_sf"/>
</dbReference>
<dbReference type="InterPro" id="IPR005467">
    <property type="entry name" value="His_kinase_dom"/>
</dbReference>
<dbReference type="Pfam" id="PF00512">
    <property type="entry name" value="HisKA"/>
    <property type="match status" value="1"/>
</dbReference>
<dbReference type="PROSITE" id="PS50110">
    <property type="entry name" value="RESPONSE_REGULATORY"/>
    <property type="match status" value="1"/>
</dbReference>
<dbReference type="Gene3D" id="3.40.190.10">
    <property type="entry name" value="Periplasmic binding protein-like II"/>
    <property type="match status" value="4"/>
</dbReference>
<dbReference type="Proteomes" id="UP000198841">
    <property type="component" value="Unassembled WGS sequence"/>
</dbReference>
<dbReference type="InterPro" id="IPR001789">
    <property type="entry name" value="Sig_transdc_resp-reg_receiver"/>
</dbReference>
<evidence type="ECO:0000256" key="6">
    <source>
        <dbReference type="SAM" id="Coils"/>
    </source>
</evidence>
<dbReference type="InterPro" id="IPR003661">
    <property type="entry name" value="HisK_dim/P_dom"/>
</dbReference>
<feature type="domain" description="Response regulatory" evidence="9">
    <location>
        <begin position="846"/>
        <end position="967"/>
    </location>
</feature>
<dbReference type="PANTHER" id="PTHR45339">
    <property type="entry name" value="HYBRID SIGNAL TRANSDUCTION HISTIDINE KINASE J"/>
    <property type="match status" value="1"/>
</dbReference>
<dbReference type="PANTHER" id="PTHR45339:SF1">
    <property type="entry name" value="HYBRID SIGNAL TRANSDUCTION HISTIDINE KINASE J"/>
    <property type="match status" value="1"/>
</dbReference>
<keyword evidence="7" id="KW-0812">Transmembrane</keyword>
<keyword evidence="11" id="KW-1185">Reference proteome</keyword>
<dbReference type="Pfam" id="PF00072">
    <property type="entry name" value="Response_reg"/>
    <property type="match status" value="1"/>
</dbReference>
<dbReference type="InterPro" id="IPR036890">
    <property type="entry name" value="HATPase_C_sf"/>
</dbReference>
<dbReference type="Gene3D" id="3.30.565.10">
    <property type="entry name" value="Histidine kinase-like ATPase, C-terminal domain"/>
    <property type="match status" value="1"/>
</dbReference>
<dbReference type="PROSITE" id="PS50109">
    <property type="entry name" value="HIS_KIN"/>
    <property type="match status" value="1"/>
</dbReference>
<feature type="modified residue" description="4-aspartylphosphate" evidence="5">
    <location>
        <position position="897"/>
    </location>
</feature>
<feature type="domain" description="Histidine kinase" evidence="8">
    <location>
        <begin position="613"/>
        <end position="829"/>
    </location>
</feature>
<proteinExistence type="predicted"/>
<dbReference type="SMART" id="SM00062">
    <property type="entry name" value="PBPb"/>
    <property type="match status" value="2"/>
</dbReference>
<name>A0A1I4EGH7_9GAMM</name>
<evidence type="ECO:0000259" key="9">
    <source>
        <dbReference type="PROSITE" id="PS50110"/>
    </source>
</evidence>
<dbReference type="InterPro" id="IPR011006">
    <property type="entry name" value="CheY-like_superfamily"/>
</dbReference>
<evidence type="ECO:0000256" key="7">
    <source>
        <dbReference type="SAM" id="Phobius"/>
    </source>
</evidence>
<dbReference type="SMART" id="SM00388">
    <property type="entry name" value="HisKA"/>
    <property type="match status" value="1"/>
</dbReference>
<evidence type="ECO:0000256" key="4">
    <source>
        <dbReference type="ARBA" id="ARBA00023012"/>
    </source>
</evidence>
<dbReference type="EMBL" id="FOSD01000017">
    <property type="protein sequence ID" value="SFL03446.1"/>
    <property type="molecule type" value="Genomic_DNA"/>
</dbReference>
<comment type="catalytic activity">
    <reaction evidence="1">
        <text>ATP + protein L-histidine = ADP + protein N-phospho-L-histidine.</text>
        <dbReference type="EC" id="2.7.13.3"/>
    </reaction>
</comment>
<sequence length="974" mass="107335">MQHYVKMQGRKFTDYLTMKNGLLLYLLLALLTLVFMPGLPHAQGQALTLAPRIEVNPPPVTFAANVRAWLQTHPVVRVGVWGASQPPVSLGMERGQLAGIDADYLALLESTLQVHFELVHYRSRDEAIRALNHNEVGMLAIWTPDLAPHTSVHASLPWLNDRAVVVTRAGQQAPGGKLPLLVMDSQTLPDISPSPEAFEDYYQAINSIAFGQSTATGFSHATASYLQRNNQLDNLWLLPHPSLGEFRLTFGVPAAEPQLLSAINNVLTHLPLVSRLRIAQGWGMDREAVLGNPTLSLTSQELAWSQQNPAITVLLDGRREPISFVSQQGEPSGLAIDVLRQISERFGLQFNYQMAEDDAQLTALWVKYPQAIMASSLTVPGEPEAADPSMTQSEPWLVTPAVLVMQLNTIQPASLHELAGEKIAIQQNNPLIPWLKTWYPTLQLIITDTLQQALVLVNNGEAHGAIGSQFSVQYQLKRNPFHRLHQSLSLPVKPYSVGFAAQRADSPALSIINKALQQTPPDRLMSMASSWRDTLLAPDQKSAREFSPTLVAITMLLALLLFLLVGWWIGRLCQSLKALRERLNSNQTLIRQLQEAKAENDRVLEARNAFMKSMGHEIRTPLNAITGLLELELERLHSQHQHNENLQTVYESACSLLSITGDVFDIFRAEARDEQSRIRVVNLPSLLRSTVALFQQQAEEKGLRLHVTLDPDAPSVEFDPLLIIRITSSLLRNAIQHTQHGDITVTLCCEAQNANGYLPLAIAVSNQSDGLLAQQWQALQGADDTRAWAETGFSLAACQRMAQDAGAQLLIESVSGESNCVSLHFSAAPVKASSIAPRAAEQSSLKVLIVDDYPPARLLLSQQLQKAGCEVLSAIDGQQGLTLWQQHQHEISLVITDCTMPQMDGFAMSRAIRQREKNQQLTATPIYALTAMSSFDAAEDCRKAGIDGCLTKPIAPAELREILANCLRTEETAC</sequence>
<evidence type="ECO:0000313" key="10">
    <source>
        <dbReference type="EMBL" id="SFL03446.1"/>
    </source>
</evidence>
<dbReference type="EC" id="2.7.13.3" evidence="2"/>
<dbReference type="SUPFAM" id="SSF52172">
    <property type="entry name" value="CheY-like"/>
    <property type="match status" value="1"/>
</dbReference>